<evidence type="ECO:0000259" key="4">
    <source>
        <dbReference type="Pfam" id="PF13406"/>
    </source>
</evidence>
<dbReference type="Pfam" id="PF13406">
    <property type="entry name" value="SLT_2"/>
    <property type="match status" value="1"/>
</dbReference>
<dbReference type="EMBL" id="QEXO01000001">
    <property type="protein sequence ID" value="PWE15673.1"/>
    <property type="molecule type" value="Genomic_DNA"/>
</dbReference>
<reference evidence="5 6" key="2">
    <citation type="submission" date="2018-05" db="EMBL/GenBank/DDBJ databases">
        <authorList>
            <person name="Lanie J.A."/>
            <person name="Ng W.-L."/>
            <person name="Kazmierczak K.M."/>
            <person name="Andrzejewski T.M."/>
            <person name="Davidsen T.M."/>
            <person name="Wayne K.J."/>
            <person name="Tettelin H."/>
            <person name="Glass J.I."/>
            <person name="Rusch D."/>
            <person name="Podicherti R."/>
            <person name="Tsui H.-C.T."/>
            <person name="Winkler M.E."/>
        </authorList>
    </citation>
    <scope>NUCLEOTIDE SEQUENCE [LARGE SCALE GENOMIC DNA]</scope>
    <source>
        <strain evidence="5 6">YBY</strain>
    </source>
</reference>
<feature type="domain" description="Transglycosylase SLT" evidence="4">
    <location>
        <begin position="84"/>
        <end position="384"/>
    </location>
</feature>
<accession>A0A2U2BNS9</accession>
<dbReference type="STRING" id="511.UZ73_02335"/>
<evidence type="ECO:0000313" key="5">
    <source>
        <dbReference type="EMBL" id="PWE15673.1"/>
    </source>
</evidence>
<protein>
    <submittedName>
        <fullName evidence="5">Lytic murein transglycosylase B</fullName>
    </submittedName>
</protein>
<dbReference type="SUPFAM" id="SSF53955">
    <property type="entry name" value="Lysozyme-like"/>
    <property type="match status" value="1"/>
</dbReference>
<dbReference type="NCBIfam" id="TIGR02282">
    <property type="entry name" value="MltB"/>
    <property type="match status" value="1"/>
</dbReference>
<dbReference type="PANTHER" id="PTHR30163:SF9">
    <property type="entry name" value="MEMBRANE-BOUND LYTIC MUREIN TRANSGLYCOSYLASE B"/>
    <property type="match status" value="1"/>
</dbReference>
<evidence type="ECO:0000256" key="3">
    <source>
        <dbReference type="SAM" id="SignalP"/>
    </source>
</evidence>
<dbReference type="Proteomes" id="UP000245216">
    <property type="component" value="Unassembled WGS sequence"/>
</dbReference>
<feature type="chain" id="PRO_5015452893" evidence="3">
    <location>
        <begin position="22"/>
        <end position="397"/>
    </location>
</feature>
<dbReference type="Gene3D" id="1.10.8.350">
    <property type="entry name" value="Bacterial muramidase"/>
    <property type="match status" value="1"/>
</dbReference>
<dbReference type="InterPro" id="IPR031304">
    <property type="entry name" value="SLT_2"/>
</dbReference>
<reference evidence="5 6" key="1">
    <citation type="submission" date="2018-05" db="EMBL/GenBank/DDBJ databases">
        <title>Genome Sequence of an Efficient Indole-Degrading Bacterium, Alcaligenes sp.YBY.</title>
        <authorList>
            <person name="Yang B."/>
        </authorList>
    </citation>
    <scope>NUCLEOTIDE SEQUENCE [LARGE SCALE GENOMIC DNA]</scope>
    <source>
        <strain evidence="5 6">YBY</strain>
    </source>
</reference>
<evidence type="ECO:0000256" key="2">
    <source>
        <dbReference type="SAM" id="MobiDB-lite"/>
    </source>
</evidence>
<dbReference type="PANTHER" id="PTHR30163">
    <property type="entry name" value="MEMBRANE-BOUND LYTIC MUREIN TRANSGLYCOSYLASE B"/>
    <property type="match status" value="1"/>
</dbReference>
<dbReference type="AlphaFoldDB" id="A0A2U2BNS9"/>
<keyword evidence="3" id="KW-0732">Signal</keyword>
<dbReference type="RefSeq" id="WP_109088351.1">
    <property type="nucleotide sequence ID" value="NZ_QEXO01000001.1"/>
</dbReference>
<feature type="active site" evidence="1">
    <location>
        <position position="178"/>
    </location>
</feature>
<dbReference type="GO" id="GO:0008933">
    <property type="term" value="F:peptidoglycan lytic transglycosylase activity"/>
    <property type="evidence" value="ECO:0007669"/>
    <property type="project" value="TreeGrafter"/>
</dbReference>
<dbReference type="PROSITE" id="PS51257">
    <property type="entry name" value="PROKAR_LIPOPROTEIN"/>
    <property type="match status" value="1"/>
</dbReference>
<evidence type="ECO:0000313" key="6">
    <source>
        <dbReference type="Proteomes" id="UP000245216"/>
    </source>
</evidence>
<evidence type="ECO:0000256" key="1">
    <source>
        <dbReference type="PIRSR" id="PIRSR611757-1"/>
    </source>
</evidence>
<name>A0A2U2BNS9_ALCFA</name>
<feature type="signal peptide" evidence="3">
    <location>
        <begin position="1"/>
        <end position="21"/>
    </location>
</feature>
<dbReference type="InterPro" id="IPR011757">
    <property type="entry name" value="Lytic_transglycosylase_MltB"/>
</dbReference>
<comment type="caution">
    <text evidence="5">The sequence shown here is derived from an EMBL/GenBank/DDBJ whole genome shotgun (WGS) entry which is preliminary data.</text>
</comment>
<dbReference type="InterPro" id="IPR023346">
    <property type="entry name" value="Lysozyme-like_dom_sf"/>
</dbReference>
<proteinExistence type="predicted"/>
<dbReference type="GO" id="GO:0009253">
    <property type="term" value="P:peptidoglycan catabolic process"/>
    <property type="evidence" value="ECO:0007669"/>
    <property type="project" value="TreeGrafter"/>
</dbReference>
<organism evidence="5 6">
    <name type="scientific">Alcaligenes faecalis</name>
    <dbReference type="NCBI Taxonomy" id="511"/>
    <lineage>
        <taxon>Bacteria</taxon>
        <taxon>Pseudomonadati</taxon>
        <taxon>Pseudomonadota</taxon>
        <taxon>Betaproteobacteria</taxon>
        <taxon>Burkholderiales</taxon>
        <taxon>Alcaligenaceae</taxon>
        <taxon>Alcaligenes</taxon>
    </lineage>
</organism>
<gene>
    <name evidence="5" type="primary">mltB</name>
    <name evidence="5" type="ORF">DF183_02770</name>
</gene>
<dbReference type="CDD" id="cd13399">
    <property type="entry name" value="Slt35-like"/>
    <property type="match status" value="1"/>
</dbReference>
<sequence length="397" mass="43161">MFRPTRILQAVLIALSTAGCATTTSQAPSSDTKPSTGAGFQASSKKTGAITIKALAEPASIQAGESRSGRTQFFKLNGELNDDIASYAQEVATVRKIPLDVVTDILQQAQYNETAAKLMRPTKGRIKRSWVTYKKRNVDPARIQGGVQFWQKHRLALDQISKDYGVPPSIIVSILGVETVYGKIMGDFKVLDALFTLGFAYPDDSRPERGQLFRDQLADLIELHYQGELDARIVQGSFAGAMGMSQFMPGSLIRYAVDGDGDGRIDLRNNPADAMASIANFLRAHGWEPGLPVFAPVELSNANKGMVDGGIYPKLSWAQLNNAGAAVKGQSQNAGPWQQAQLGVVNLVDEPRNTTEYRLGTPNFFAITHYNRSYFYASSVADLASELAKQMGYGNPN</sequence>
<dbReference type="InterPro" id="IPR043426">
    <property type="entry name" value="MltB-like"/>
</dbReference>
<feature type="region of interest" description="Disordered" evidence="2">
    <location>
        <begin position="23"/>
        <end position="42"/>
    </location>
</feature>
<dbReference type="Gene3D" id="1.10.530.10">
    <property type="match status" value="1"/>
</dbReference>
<feature type="compositionally biased region" description="Polar residues" evidence="2">
    <location>
        <begin position="23"/>
        <end position="35"/>
    </location>
</feature>